<comment type="subcellular location">
    <subcellularLocation>
        <location evidence="18 23">Postsynaptic cell membrane</location>
        <topology evidence="18 23">Multi-pass membrane protein</topology>
    </subcellularLocation>
</comment>
<dbReference type="FunFam" id="3.40.50.2300:FF:000004">
    <property type="entry name" value="Glutamate receptor, ionotropic, AMPA 2"/>
    <property type="match status" value="1"/>
</dbReference>
<keyword evidence="11 22" id="KW-1015">Disulfide bond</keyword>
<feature type="binding site" evidence="20">
    <location>
        <position position="501"/>
    </location>
    <ligand>
        <name>L-glutamate</name>
        <dbReference type="ChEBI" id="CHEBI:29985"/>
    </ligand>
</feature>
<evidence type="ECO:0000256" key="8">
    <source>
        <dbReference type="ARBA" id="ARBA00023065"/>
    </source>
</evidence>
<evidence type="ECO:0000256" key="10">
    <source>
        <dbReference type="ARBA" id="ARBA00023139"/>
    </source>
</evidence>
<evidence type="ECO:0000256" key="14">
    <source>
        <dbReference type="ARBA" id="ARBA00023257"/>
    </source>
</evidence>
<dbReference type="FunFam" id="3.40.190.10:FF:000001">
    <property type="entry name" value="Glutamate receptor ionotropic, kainate 2"/>
    <property type="match status" value="1"/>
</dbReference>
<feature type="signal peptide" evidence="23">
    <location>
        <begin position="1"/>
        <end position="24"/>
    </location>
</feature>
<keyword evidence="2 23" id="KW-1003">Cell membrane</keyword>
<comment type="caution">
    <text evidence="26">The sequence shown here is derived from an EMBL/GenBank/DDBJ whole genome shotgun (WGS) entry which is preliminary data.</text>
</comment>
<name>A0A7L4NI79_9AVES</name>
<keyword evidence="8 23" id="KW-0406">Ion transport</keyword>
<evidence type="ECO:0000256" key="13">
    <source>
        <dbReference type="ARBA" id="ARBA00023180"/>
    </source>
</evidence>
<dbReference type="Proteomes" id="UP000586704">
    <property type="component" value="Unassembled WGS sequence"/>
</dbReference>
<dbReference type="Gene3D" id="3.40.190.10">
    <property type="entry name" value="Periplasmic binding protein-like II"/>
    <property type="match status" value="2"/>
</dbReference>
<evidence type="ECO:0000256" key="17">
    <source>
        <dbReference type="ARBA" id="ARBA00023303"/>
    </source>
</evidence>
<feature type="binding site" evidence="20">
    <location>
        <position position="726"/>
    </location>
    <ligand>
        <name>L-glutamate</name>
        <dbReference type="ChEBI" id="CHEBI:29985"/>
    </ligand>
</feature>
<feature type="disulfide bond" evidence="22">
    <location>
        <begin position="739"/>
        <end position="794"/>
    </location>
</feature>
<feature type="non-terminal residue" evidence="26">
    <location>
        <position position="1"/>
    </location>
</feature>
<evidence type="ECO:0000256" key="12">
    <source>
        <dbReference type="ARBA" id="ARBA00023170"/>
    </source>
</evidence>
<evidence type="ECO:0000256" key="1">
    <source>
        <dbReference type="ARBA" id="ARBA00022448"/>
    </source>
</evidence>
<keyword evidence="17 23" id="KW-0407">Ion channel</keyword>
<evidence type="ECO:0000256" key="22">
    <source>
        <dbReference type="PIRSR" id="PIRSR601508-3"/>
    </source>
</evidence>
<evidence type="ECO:0000256" key="23">
    <source>
        <dbReference type="RuleBase" id="RU367118"/>
    </source>
</evidence>
<evidence type="ECO:0000256" key="19">
    <source>
        <dbReference type="ARBA" id="ARBA00036634"/>
    </source>
</evidence>
<organism evidence="26 27">
    <name type="scientific">Ceyx cyanopectus</name>
    <name type="common">Indigo-banded kingfisher</name>
    <dbReference type="NCBI Taxonomy" id="390723"/>
    <lineage>
        <taxon>Eukaryota</taxon>
        <taxon>Metazoa</taxon>
        <taxon>Chordata</taxon>
        <taxon>Craniata</taxon>
        <taxon>Vertebrata</taxon>
        <taxon>Euteleostomi</taxon>
        <taxon>Archelosauria</taxon>
        <taxon>Archosauria</taxon>
        <taxon>Dinosauria</taxon>
        <taxon>Saurischia</taxon>
        <taxon>Theropoda</taxon>
        <taxon>Coelurosauria</taxon>
        <taxon>Aves</taxon>
        <taxon>Neognathae</taxon>
        <taxon>Neoaves</taxon>
        <taxon>Telluraves</taxon>
        <taxon>Coraciimorphae</taxon>
        <taxon>Coraciiformes</taxon>
        <taxon>Alcedinidae</taxon>
        <taxon>Ceyx</taxon>
    </lineage>
</organism>
<keyword evidence="15 23" id="KW-1071">Ligand-gated ion channel</keyword>
<dbReference type="InterPro" id="IPR015683">
    <property type="entry name" value="Ionotropic_Glu_rcpt"/>
</dbReference>
<dbReference type="InterPro" id="IPR019594">
    <property type="entry name" value="Glu/Gly-bd"/>
</dbReference>
<feature type="transmembrane region" description="Helical" evidence="23">
    <location>
        <begin position="542"/>
        <end position="564"/>
    </location>
</feature>
<dbReference type="FunFam" id="1.10.287.70:FF:000067">
    <property type="entry name" value="glutamate receptor 2 isoform X1"/>
    <property type="match status" value="1"/>
</dbReference>
<dbReference type="InterPro" id="IPR001828">
    <property type="entry name" value="ANF_lig-bd_rcpt"/>
</dbReference>
<comment type="function">
    <text evidence="23">Receptor for glutamate that functions as a ligand-gated ion channel in the central nervous system and plays an important role in excitatory synaptic transmission. L-glutamate acts as an excitatory neurotransmitter at many synapses in the central nervous system.</text>
</comment>
<evidence type="ECO:0000256" key="7">
    <source>
        <dbReference type="ARBA" id="ARBA00023018"/>
    </source>
</evidence>
<keyword evidence="12 23" id="KW-0675">Receptor</keyword>
<dbReference type="Pfam" id="PF01094">
    <property type="entry name" value="ANF_receptor"/>
    <property type="match status" value="1"/>
</dbReference>
<dbReference type="InterPro" id="IPR028082">
    <property type="entry name" value="Peripla_BP_I"/>
</dbReference>
<evidence type="ECO:0000256" key="21">
    <source>
        <dbReference type="PIRSR" id="PIRSR601508-2"/>
    </source>
</evidence>
<dbReference type="CDD" id="cd06389">
    <property type="entry name" value="PBP1_iGluR_AMPA_GluR2"/>
    <property type="match status" value="1"/>
</dbReference>
<evidence type="ECO:0000256" key="9">
    <source>
        <dbReference type="ARBA" id="ARBA00023136"/>
    </source>
</evidence>
<evidence type="ECO:0000259" key="24">
    <source>
        <dbReference type="SMART" id="SM00079"/>
    </source>
</evidence>
<keyword evidence="14 23" id="KW-0628">Postsynaptic cell membrane</keyword>
<dbReference type="SMART" id="SM00918">
    <property type="entry name" value="Lig_chan-Glu_bd"/>
    <property type="match status" value="1"/>
</dbReference>
<protein>
    <recommendedName>
        <fullName evidence="23">Glutamate receptor</fullName>
    </recommendedName>
</protein>
<evidence type="ECO:0000256" key="5">
    <source>
        <dbReference type="ARBA" id="ARBA00022729"/>
    </source>
</evidence>
<evidence type="ECO:0000256" key="4">
    <source>
        <dbReference type="ARBA" id="ARBA00022692"/>
    </source>
</evidence>
<dbReference type="GO" id="GO:0007166">
    <property type="term" value="P:cell surface receptor signaling pathway"/>
    <property type="evidence" value="ECO:0007669"/>
    <property type="project" value="UniProtKB-ARBA"/>
</dbReference>
<feature type="binding site" evidence="20">
    <location>
        <position position="675"/>
    </location>
    <ligand>
        <name>L-glutamate</name>
        <dbReference type="ChEBI" id="CHEBI:29985"/>
    </ligand>
</feature>
<keyword evidence="9 23" id="KW-0472">Membrane</keyword>
<keyword evidence="3" id="KW-0597">Phosphoprotein</keyword>
<evidence type="ECO:0000256" key="2">
    <source>
        <dbReference type="ARBA" id="ARBA00022475"/>
    </source>
</evidence>
<evidence type="ECO:0000256" key="16">
    <source>
        <dbReference type="ARBA" id="ARBA00023288"/>
    </source>
</evidence>
<feature type="disulfide bond" evidence="22">
    <location>
        <begin position="78"/>
        <end position="330"/>
    </location>
</feature>
<feature type="binding site" evidence="20">
    <location>
        <position position="506"/>
    </location>
    <ligand>
        <name>L-glutamate</name>
        <dbReference type="ChEBI" id="CHEBI:29985"/>
    </ligand>
</feature>
<dbReference type="SUPFAM" id="SSF53850">
    <property type="entry name" value="Periplasmic binding protein-like II"/>
    <property type="match status" value="1"/>
</dbReference>
<dbReference type="InterPro" id="IPR001508">
    <property type="entry name" value="Iono_Glu_rcpt_met"/>
</dbReference>
<dbReference type="PANTHER" id="PTHR18966">
    <property type="entry name" value="IONOTROPIC GLUTAMATE RECEPTOR"/>
    <property type="match status" value="1"/>
</dbReference>
<dbReference type="OrthoDB" id="5984008at2759"/>
<dbReference type="InterPro" id="IPR001320">
    <property type="entry name" value="Iontro_rcpt_C"/>
</dbReference>
<feature type="site" description="Interaction with the cone snail toxin Con-ikot-ikot" evidence="21">
    <location>
        <position position="474"/>
    </location>
</feature>
<keyword evidence="1 23" id="KW-0813">Transport</keyword>
<feature type="site" description="Interaction with the cone snail toxin Con-ikot-ikot" evidence="21">
    <location>
        <position position="773"/>
    </location>
</feature>
<dbReference type="GO" id="GO:0045211">
    <property type="term" value="C:postsynaptic membrane"/>
    <property type="evidence" value="ECO:0007669"/>
    <property type="project" value="UniProtKB-SubCell"/>
</dbReference>
<evidence type="ECO:0000256" key="3">
    <source>
        <dbReference type="ARBA" id="ARBA00022553"/>
    </source>
</evidence>
<evidence type="ECO:0000256" key="18">
    <source>
        <dbReference type="ARBA" id="ARBA00034104"/>
    </source>
</evidence>
<dbReference type="SMART" id="SM00079">
    <property type="entry name" value="PBPe"/>
    <property type="match status" value="1"/>
</dbReference>
<feature type="transmembrane region" description="Helical" evidence="23">
    <location>
        <begin position="625"/>
        <end position="647"/>
    </location>
</feature>
<dbReference type="AlphaFoldDB" id="A0A7L4NI79"/>
<gene>
    <name evidence="26" type="primary">Gria2</name>
    <name evidence="26" type="ORF">CEYCYA_R07255</name>
</gene>
<feature type="site" description="Crucial to convey clamshell closure to channel opening" evidence="21">
    <location>
        <position position="654"/>
    </location>
</feature>
<evidence type="ECO:0000256" key="20">
    <source>
        <dbReference type="PIRSR" id="PIRSR601508-1"/>
    </source>
</evidence>
<dbReference type="FunFam" id="3.40.190.10:FF:000666">
    <property type="entry name" value="Glutamate receptor, ionotropic, AMPA 2a"/>
    <property type="match status" value="1"/>
</dbReference>
<feature type="domain" description="Ionotropic glutamate receptor C-terminal" evidence="24">
    <location>
        <begin position="415"/>
        <end position="790"/>
    </location>
</feature>
<feature type="site" description="Interaction with the cone snail toxin Con-ikot-ikot" evidence="21">
    <location>
        <position position="681"/>
    </location>
</feature>
<comment type="catalytic activity">
    <reaction evidence="19">
        <text>Ca(2+)(in) = Ca(2+)(out)</text>
        <dbReference type="Rhea" id="RHEA:29671"/>
        <dbReference type="ChEBI" id="CHEBI:29108"/>
    </reaction>
</comment>
<keyword evidence="13" id="KW-0325">Glycoprotein</keyword>
<dbReference type="FunFam" id="1.10.287.70:FF:000099">
    <property type="entry name" value="glutamate receptor 2 isoform X1"/>
    <property type="match status" value="1"/>
</dbReference>
<comment type="similarity">
    <text evidence="23">Belongs to the glutamate-gated ion channel (TC 1.A.10.1) family.</text>
</comment>
<feature type="chain" id="PRO_5029948595" description="Glutamate receptor" evidence="23">
    <location>
        <begin position="25"/>
        <end position="883"/>
    </location>
</feature>
<dbReference type="CDD" id="cd13715">
    <property type="entry name" value="PBP2_iGluR_AMPA"/>
    <property type="match status" value="1"/>
</dbReference>
<dbReference type="Pfam" id="PF10613">
    <property type="entry name" value="Lig_chan-Glu_bd"/>
    <property type="match status" value="1"/>
</dbReference>
<dbReference type="PRINTS" id="PR00177">
    <property type="entry name" value="NMDARECEPTOR"/>
</dbReference>
<keyword evidence="10" id="KW-0564">Palmitate</keyword>
<keyword evidence="27" id="KW-1185">Reference proteome</keyword>
<accession>A0A7L4NI79</accession>
<dbReference type="EMBL" id="VYZU01067176">
    <property type="protein sequence ID" value="NXY88815.1"/>
    <property type="molecule type" value="Genomic_DNA"/>
</dbReference>
<dbReference type="Gene3D" id="1.10.287.70">
    <property type="match status" value="2"/>
</dbReference>
<dbReference type="GO" id="GO:0022824">
    <property type="term" value="F:transmitter-gated monoatomic ion channel activity"/>
    <property type="evidence" value="ECO:0007669"/>
    <property type="project" value="UniProtKB-ARBA"/>
</dbReference>
<sequence>MQKIMHISVCLAPVLWGLIWGVNSNSIQIGGLFPRGADQEYSAFRVGMVQFSTSEFRLTPHIDNLEVANSFAVTNAFCSQFSRGVFAIFGFYDKKSVNTITSFCGTLHVSFITPSFPTDGTHPFVIQMRPDLKGALLSLIEYYQWTKFAYLYDSDRGLSTLQAVLDSAAEKKWQVTAINVGNINNERKDETYRSLFQDLEVKKERRVILDCERDKVNDIVDQVITIGKHVKGYHYIIANLGFTDGDLSKIQFGGANVSGFQIVDYDDPLVSKFIQRWSTLEEKEYPGAHTSTIKYTSALTYDAVQVMTEAFRNLRKQRIEISRRGNAGDCLANPAVPWGHGVEIERALKQVQVEGLTGNIKFDQNGKRINFTINVMELKSTGPRKIGYWSEVDKMVVNPLDGPLGNESSGLENKTIIVTTILESPYVMMKKNHEMLEGNDRYEGYCVDLATEIAKHCGFKYKLTIVGDGKYGARDADTKIWNGMVGELVYGKADIAIAPLTITLVREEVIDFSKPFMSLGISIMIKKPQKSKPGVFSFLDPLAYEIWMCIVFAYIGVSVVLFLVSRFSPYEWHTEEFEDGRETQTNESTNEFGIFNSLWFSLGAFMQQGCDISPRSLSGRIVGGVWWFFTLIIISSYTANLAAFLTVERMVSPIESAEDLSKQTEIAYGTLDSGSTKEFFRRSKIAVFDKMWTYMKSAEPSVFVRTTAEGVARVRKSKGKYAYLLESTMNEYIEQRKPCDTMKVGGNLDSKGYGIATPKGSSLRTPVNLAVLKLSEQGVLDKLKNKWWYDKGECGAKDSGSKEKTSALSLSNVAGVFYILVGGLGLAMLVALIEFCYKSRAEAKRMKVAKNAQNINPTSSQNSQNFATYKEGYNVYGIESVKI</sequence>
<keyword evidence="7 23" id="KW-0770">Synapse</keyword>
<dbReference type="SUPFAM" id="SSF81324">
    <property type="entry name" value="Voltage-gated potassium channels"/>
    <property type="match status" value="1"/>
</dbReference>
<evidence type="ECO:0000256" key="11">
    <source>
        <dbReference type="ARBA" id="ARBA00023157"/>
    </source>
</evidence>
<evidence type="ECO:0000256" key="15">
    <source>
        <dbReference type="ARBA" id="ARBA00023286"/>
    </source>
</evidence>
<feature type="transmembrane region" description="Helical" evidence="23">
    <location>
        <begin position="815"/>
        <end position="837"/>
    </location>
</feature>
<feature type="non-terminal residue" evidence="26">
    <location>
        <position position="883"/>
    </location>
</feature>
<evidence type="ECO:0000256" key="6">
    <source>
        <dbReference type="ARBA" id="ARBA00022989"/>
    </source>
</evidence>
<keyword evidence="4 23" id="KW-0812">Transmembrane</keyword>
<proteinExistence type="inferred from homology"/>
<dbReference type="Pfam" id="PF00060">
    <property type="entry name" value="Lig_chan"/>
    <property type="match status" value="1"/>
</dbReference>
<reference evidence="26 27" key="1">
    <citation type="submission" date="2020-02" db="EMBL/GenBank/DDBJ databases">
        <title>Bird 10,000 Genomes (B10K) Project - Family phase.</title>
        <authorList>
            <person name="Zhang G."/>
        </authorList>
    </citation>
    <scope>NUCLEOTIDE SEQUENCE [LARGE SCALE GENOMIC DNA]</scope>
    <source>
        <strain evidence="26">B10K-DU-013-51</strain>
        <tissue evidence="26">Mixed tissue sample</tissue>
    </source>
</reference>
<dbReference type="Gene3D" id="3.40.50.2300">
    <property type="match status" value="2"/>
</dbReference>
<evidence type="ECO:0000313" key="27">
    <source>
        <dbReference type="Proteomes" id="UP000586704"/>
    </source>
</evidence>
<keyword evidence="5 23" id="KW-0732">Signal</keyword>
<feature type="domain" description="Ionotropic glutamate receptor L-glutamate and glycine-binding" evidence="25">
    <location>
        <begin position="425"/>
        <end position="490"/>
    </location>
</feature>
<keyword evidence="6 23" id="KW-1133">Transmembrane helix</keyword>
<feature type="binding site" evidence="20">
    <location>
        <position position="499"/>
    </location>
    <ligand>
        <name>L-glutamate</name>
        <dbReference type="ChEBI" id="CHEBI:29985"/>
    </ligand>
</feature>
<dbReference type="SUPFAM" id="SSF53822">
    <property type="entry name" value="Periplasmic binding protein-like I"/>
    <property type="match status" value="1"/>
</dbReference>
<keyword evidence="16" id="KW-0449">Lipoprotein</keyword>
<feature type="binding site" evidence="20">
    <location>
        <position position="676"/>
    </location>
    <ligand>
        <name>L-glutamate</name>
        <dbReference type="ChEBI" id="CHEBI:29985"/>
    </ligand>
</feature>
<evidence type="ECO:0000313" key="26">
    <source>
        <dbReference type="EMBL" id="NXY88815.1"/>
    </source>
</evidence>
<evidence type="ECO:0000259" key="25">
    <source>
        <dbReference type="SMART" id="SM00918"/>
    </source>
</evidence>